<reference evidence="2" key="1">
    <citation type="submission" date="2010-08" db="EMBL/GenBank/DDBJ databases">
        <authorList>
            <consortium name="Caenorhabditis japonica Sequencing Consortium"/>
            <person name="Wilson R.K."/>
        </authorList>
    </citation>
    <scope>NUCLEOTIDE SEQUENCE [LARGE SCALE GENOMIC DNA]</scope>
    <source>
        <strain evidence="2">DF5081</strain>
    </source>
</reference>
<dbReference type="Proteomes" id="UP000005237">
    <property type="component" value="Unassembled WGS sequence"/>
</dbReference>
<dbReference type="AlphaFoldDB" id="A0A8R1IG16"/>
<sequence>MTRMTWMTQIATIKAERNQQSTHTFDDTPTDWSAHTTMAKTTPHTAAPKAPLPSGEGLPQLLDQLLVATNDESGSPNGATRANFSELESVEIILKFFLLGEFEKIIKRIAKRHALLAKRGGLVIYTSRIAHFGGAHLHSSSLQAADHMSGLPGLVKVCIGGAQVVGDNAKTDPKRMGRGLDPYMIRYRSTRPRGGSVDCFGVGRRGSTPAWNIYGGRVDPWENGNISDLIWIHVSLVEGAWNFFDIMENGSAFI</sequence>
<accession>A0A8R1IG16</accession>
<organism evidence="1 2">
    <name type="scientific">Caenorhabditis japonica</name>
    <dbReference type="NCBI Taxonomy" id="281687"/>
    <lineage>
        <taxon>Eukaryota</taxon>
        <taxon>Metazoa</taxon>
        <taxon>Ecdysozoa</taxon>
        <taxon>Nematoda</taxon>
        <taxon>Chromadorea</taxon>
        <taxon>Rhabditida</taxon>
        <taxon>Rhabditina</taxon>
        <taxon>Rhabditomorpha</taxon>
        <taxon>Rhabditoidea</taxon>
        <taxon>Rhabditidae</taxon>
        <taxon>Peloderinae</taxon>
        <taxon>Caenorhabditis</taxon>
    </lineage>
</organism>
<evidence type="ECO:0000313" key="2">
    <source>
        <dbReference type="Proteomes" id="UP000005237"/>
    </source>
</evidence>
<proteinExistence type="predicted"/>
<name>A0A8R1IG16_CAEJA</name>
<keyword evidence="2" id="KW-1185">Reference proteome</keyword>
<evidence type="ECO:0000313" key="1">
    <source>
        <dbReference type="EnsemblMetazoa" id="CJA35399.1"/>
    </source>
</evidence>
<dbReference type="EnsemblMetazoa" id="CJA35399.1">
    <property type="protein sequence ID" value="CJA35399.1"/>
    <property type="gene ID" value="WBGene00211246"/>
</dbReference>
<reference evidence="1" key="2">
    <citation type="submission" date="2022-06" db="UniProtKB">
        <authorList>
            <consortium name="EnsemblMetazoa"/>
        </authorList>
    </citation>
    <scope>IDENTIFICATION</scope>
    <source>
        <strain evidence="1">DF5081</strain>
    </source>
</reference>
<protein>
    <submittedName>
        <fullName evidence="1">Uncharacterized protein</fullName>
    </submittedName>
</protein>